<protein>
    <submittedName>
        <fullName evidence="2">Uncharacterized protein</fullName>
    </submittedName>
</protein>
<organism evidence="2 3">
    <name type="scientific">Heterodera trifolii</name>
    <dbReference type="NCBI Taxonomy" id="157864"/>
    <lineage>
        <taxon>Eukaryota</taxon>
        <taxon>Metazoa</taxon>
        <taxon>Ecdysozoa</taxon>
        <taxon>Nematoda</taxon>
        <taxon>Chromadorea</taxon>
        <taxon>Rhabditida</taxon>
        <taxon>Tylenchina</taxon>
        <taxon>Tylenchomorpha</taxon>
        <taxon>Tylenchoidea</taxon>
        <taxon>Heteroderidae</taxon>
        <taxon>Heteroderinae</taxon>
        <taxon>Heterodera</taxon>
    </lineage>
</organism>
<accession>A0ABD2JQF1</accession>
<feature type="compositionally biased region" description="Basic residues" evidence="1">
    <location>
        <begin position="67"/>
        <end position="76"/>
    </location>
</feature>
<proteinExistence type="predicted"/>
<keyword evidence="3" id="KW-1185">Reference proteome</keyword>
<dbReference type="Proteomes" id="UP001620626">
    <property type="component" value="Unassembled WGS sequence"/>
</dbReference>
<dbReference type="EMBL" id="JBICBT010000921">
    <property type="protein sequence ID" value="KAL3092797.1"/>
    <property type="molecule type" value="Genomic_DNA"/>
</dbReference>
<name>A0ABD2JQF1_9BILA</name>
<evidence type="ECO:0000313" key="3">
    <source>
        <dbReference type="Proteomes" id="UP001620626"/>
    </source>
</evidence>
<reference evidence="2 3" key="1">
    <citation type="submission" date="2024-10" db="EMBL/GenBank/DDBJ databases">
        <authorList>
            <person name="Kim D."/>
        </authorList>
    </citation>
    <scope>NUCLEOTIDE SEQUENCE [LARGE SCALE GENOMIC DNA]</scope>
    <source>
        <strain evidence="2">BH-2024</strain>
    </source>
</reference>
<evidence type="ECO:0000313" key="2">
    <source>
        <dbReference type="EMBL" id="KAL3092797.1"/>
    </source>
</evidence>
<sequence length="76" mass="8095">MLLCQAGHYFQCVGNFVADESATGGRSGILVFNADGTARELSEEEENEWAGGSSATPPAQPRDPNKGGKKRRGGRR</sequence>
<dbReference type="AlphaFoldDB" id="A0ABD2JQF1"/>
<gene>
    <name evidence="2" type="ORF">niasHT_026862</name>
</gene>
<evidence type="ECO:0000256" key="1">
    <source>
        <dbReference type="SAM" id="MobiDB-lite"/>
    </source>
</evidence>
<feature type="region of interest" description="Disordered" evidence="1">
    <location>
        <begin position="39"/>
        <end position="76"/>
    </location>
</feature>
<comment type="caution">
    <text evidence="2">The sequence shown here is derived from an EMBL/GenBank/DDBJ whole genome shotgun (WGS) entry which is preliminary data.</text>
</comment>